<keyword evidence="3" id="KW-1185">Reference proteome</keyword>
<dbReference type="InterPro" id="IPR000031">
    <property type="entry name" value="PurE_dom"/>
</dbReference>
<dbReference type="Gene3D" id="3.40.50.1970">
    <property type="match status" value="1"/>
</dbReference>
<dbReference type="Proteomes" id="UP000323708">
    <property type="component" value="Unassembled WGS sequence"/>
</dbReference>
<dbReference type="NCBIfam" id="NF033503">
    <property type="entry name" value="LarB"/>
    <property type="match status" value="1"/>
</dbReference>
<dbReference type="SMART" id="SM01001">
    <property type="entry name" value="AIRC"/>
    <property type="match status" value="1"/>
</dbReference>
<comment type="caution">
    <text evidence="2">The sequence shown here is derived from an EMBL/GenBank/DDBJ whole genome shotgun (WGS) entry which is preliminary data.</text>
</comment>
<sequence>MVKYDYARRQRLGMPEAVLCSGKDIGSLQHIFAELAARPDHPVLFTRLQPEQLAALDEAHREGLDYDPLSATAILHGPLPARPGSVAVVTAGTADLAVAHEVSRTLYFSGLDHTLVVDVGVAGLWRLTERIDEIARHDVIIVVAGMDAALASVMGGLVGKCVVAVPTSVGYGVAAGGETALNAMLASCGQGIVVTNIDNGFGAACAAVRILNSLGATGEHADGD</sequence>
<dbReference type="RefSeq" id="WP_149611257.1">
    <property type="nucleotide sequence ID" value="NZ_VTUX01000004.1"/>
</dbReference>
<dbReference type="InterPro" id="IPR039476">
    <property type="entry name" value="P2CMN_synthase_LarB"/>
</dbReference>
<dbReference type="GO" id="GO:0016787">
    <property type="term" value="F:hydrolase activity"/>
    <property type="evidence" value="ECO:0007669"/>
    <property type="project" value="InterPro"/>
</dbReference>
<gene>
    <name evidence="2" type="primary">larB</name>
    <name evidence="2" type="ORF">F0M18_09815</name>
</gene>
<dbReference type="Pfam" id="PF00731">
    <property type="entry name" value="AIRC"/>
    <property type="match status" value="1"/>
</dbReference>
<evidence type="ECO:0000313" key="2">
    <source>
        <dbReference type="EMBL" id="KAA1191822.1"/>
    </source>
</evidence>
<feature type="domain" description="PurE" evidence="1">
    <location>
        <begin position="84"/>
        <end position="216"/>
    </location>
</feature>
<accession>A0A5B0WXN2</accession>
<dbReference type="EMBL" id="VTUX01000004">
    <property type="protein sequence ID" value="KAA1191822.1"/>
    <property type="molecule type" value="Genomic_DNA"/>
</dbReference>
<dbReference type="AlphaFoldDB" id="A0A5B0WXN2"/>
<protein>
    <submittedName>
        <fullName evidence="2">Nickel pincer cofactor biosynthesis protein LarB</fullName>
    </submittedName>
</protein>
<organism evidence="2 3">
    <name type="scientific">Pseudohalioglobus sediminis</name>
    <dbReference type="NCBI Taxonomy" id="2606449"/>
    <lineage>
        <taxon>Bacteria</taxon>
        <taxon>Pseudomonadati</taxon>
        <taxon>Pseudomonadota</taxon>
        <taxon>Gammaproteobacteria</taxon>
        <taxon>Cellvibrionales</taxon>
        <taxon>Halieaceae</taxon>
        <taxon>Pseudohalioglobus</taxon>
    </lineage>
</organism>
<dbReference type="GO" id="GO:0006189">
    <property type="term" value="P:'de novo' IMP biosynthetic process"/>
    <property type="evidence" value="ECO:0007669"/>
    <property type="project" value="InterPro"/>
</dbReference>
<dbReference type="PANTHER" id="PTHR43064:SF1">
    <property type="entry name" value="SLL1489 PROTEIN"/>
    <property type="match status" value="1"/>
</dbReference>
<proteinExistence type="predicted"/>
<dbReference type="SUPFAM" id="SSF52255">
    <property type="entry name" value="N5-CAIR mutase (phosphoribosylaminoimidazole carboxylase, PurE)"/>
    <property type="match status" value="1"/>
</dbReference>
<name>A0A5B0WXN2_9GAMM</name>
<evidence type="ECO:0000313" key="3">
    <source>
        <dbReference type="Proteomes" id="UP000323708"/>
    </source>
</evidence>
<evidence type="ECO:0000259" key="1">
    <source>
        <dbReference type="SMART" id="SM01001"/>
    </source>
</evidence>
<dbReference type="PANTHER" id="PTHR43064">
    <property type="entry name" value="PHOSPHORIBOSYLAMINOIMIDAZOLE CARBOXYLASE-RELATED"/>
    <property type="match status" value="1"/>
</dbReference>
<reference evidence="2 3" key="1">
    <citation type="submission" date="2019-09" db="EMBL/GenBank/DDBJ databases">
        <authorList>
            <person name="Chen X.-Y."/>
        </authorList>
    </citation>
    <scope>NUCLEOTIDE SEQUENCE [LARGE SCALE GENOMIC DNA]</scope>
    <source>
        <strain evidence="2 3">NY5</strain>
    </source>
</reference>